<evidence type="ECO:0000256" key="1">
    <source>
        <dbReference type="PROSITE-ProRule" id="PRU00023"/>
    </source>
</evidence>
<dbReference type="RefSeq" id="WP_200310930.1">
    <property type="nucleotide sequence ID" value="NZ_JAENIM010000036.1"/>
</dbReference>
<dbReference type="SMART" id="SM00248">
    <property type="entry name" value="ANK"/>
    <property type="match status" value="2"/>
</dbReference>
<dbReference type="EMBL" id="JAENIM010000036">
    <property type="protein sequence ID" value="MBK1790908.1"/>
    <property type="molecule type" value="Genomic_DNA"/>
</dbReference>
<keyword evidence="1" id="KW-0040">ANK repeat</keyword>
<keyword evidence="2" id="KW-0732">Signal</keyword>
<evidence type="ECO:0000313" key="4">
    <source>
        <dbReference type="Proteomes" id="UP000624703"/>
    </source>
</evidence>
<feature type="repeat" description="ANK" evidence="1">
    <location>
        <begin position="82"/>
        <end position="114"/>
    </location>
</feature>
<name>A0A8J7SM71_9BACT</name>
<reference evidence="3" key="1">
    <citation type="submission" date="2021-01" db="EMBL/GenBank/DDBJ databases">
        <title>Modified the classification status of verrucomicrobia.</title>
        <authorList>
            <person name="Feng X."/>
        </authorList>
    </citation>
    <scope>NUCLEOTIDE SEQUENCE</scope>
    <source>
        <strain evidence="3">_KCTC 22039</strain>
    </source>
</reference>
<dbReference type="PROSITE" id="PS50088">
    <property type="entry name" value="ANK_REPEAT"/>
    <property type="match status" value="1"/>
</dbReference>
<feature type="signal peptide" evidence="2">
    <location>
        <begin position="1"/>
        <end position="21"/>
    </location>
</feature>
<organism evidence="3 4">
    <name type="scientific">Persicirhabdus sediminis</name>
    <dbReference type="NCBI Taxonomy" id="454144"/>
    <lineage>
        <taxon>Bacteria</taxon>
        <taxon>Pseudomonadati</taxon>
        <taxon>Verrucomicrobiota</taxon>
        <taxon>Verrucomicrobiia</taxon>
        <taxon>Verrucomicrobiales</taxon>
        <taxon>Verrucomicrobiaceae</taxon>
        <taxon>Persicirhabdus</taxon>
    </lineage>
</organism>
<dbReference type="PROSITE" id="PS50297">
    <property type="entry name" value="ANK_REP_REGION"/>
    <property type="match status" value="1"/>
</dbReference>
<feature type="chain" id="PRO_5035215553" evidence="2">
    <location>
        <begin position="22"/>
        <end position="374"/>
    </location>
</feature>
<sequence>MIRWISMVLCICLAASVELSAEEKAFSRADYLEELYFDQVSDEHVELARAAKFAISTDNTDLFASLLGAGLQINSPLDGNGREYRALHLAARNGSPKMVKFLLQHGADKELVSYYGNYAIECAIESNESRVCELLARDPAGDKQVDGVPVRLLEKIFGPNFVSEQYSFISLNGKDPSEAMLKELKRIFPNAQVYSQCEEVKRESEALYISLSSCYDEVNDLLIHRAYVSNSYGEIPESDIDIVSMLNSRLRANPHYEQGQRLYVDISESLKDLKLMQKIKKGCPRAKPMSAMKTRIDNDLYDYLHGASSYRDKTSGYEGQVIELKIMPDPDAAGQFMWSRREITAPSLSGWGCSGKAEMKYGYWLLKDKLSWDH</sequence>
<evidence type="ECO:0000313" key="3">
    <source>
        <dbReference type="EMBL" id="MBK1790908.1"/>
    </source>
</evidence>
<evidence type="ECO:0000256" key="2">
    <source>
        <dbReference type="SAM" id="SignalP"/>
    </source>
</evidence>
<dbReference type="InterPro" id="IPR002110">
    <property type="entry name" value="Ankyrin_rpt"/>
</dbReference>
<protein>
    <submittedName>
        <fullName evidence="3">Ankyrin repeat domain-containing protein</fullName>
    </submittedName>
</protein>
<accession>A0A8J7SM71</accession>
<dbReference type="Pfam" id="PF12796">
    <property type="entry name" value="Ank_2"/>
    <property type="match status" value="1"/>
</dbReference>
<dbReference type="AlphaFoldDB" id="A0A8J7SM71"/>
<comment type="caution">
    <text evidence="3">The sequence shown here is derived from an EMBL/GenBank/DDBJ whole genome shotgun (WGS) entry which is preliminary data.</text>
</comment>
<dbReference type="Gene3D" id="1.25.40.20">
    <property type="entry name" value="Ankyrin repeat-containing domain"/>
    <property type="match status" value="1"/>
</dbReference>
<dbReference type="Proteomes" id="UP000624703">
    <property type="component" value="Unassembled WGS sequence"/>
</dbReference>
<keyword evidence="4" id="KW-1185">Reference proteome</keyword>
<proteinExistence type="predicted"/>
<dbReference type="SUPFAM" id="SSF48403">
    <property type="entry name" value="Ankyrin repeat"/>
    <property type="match status" value="1"/>
</dbReference>
<dbReference type="InterPro" id="IPR036770">
    <property type="entry name" value="Ankyrin_rpt-contain_sf"/>
</dbReference>
<gene>
    <name evidence="3" type="ORF">JIN82_07030</name>
</gene>